<evidence type="ECO:0000256" key="4">
    <source>
        <dbReference type="ARBA" id="ARBA00023136"/>
    </source>
</evidence>
<feature type="transmembrane region" description="Helical" evidence="5">
    <location>
        <begin position="440"/>
        <end position="461"/>
    </location>
</feature>
<comment type="subcellular location">
    <subcellularLocation>
        <location evidence="1">Membrane</location>
        <topology evidence="1">Multi-pass membrane protein</topology>
    </subcellularLocation>
</comment>
<dbReference type="Gene3D" id="1.20.1250.20">
    <property type="entry name" value="MFS general substrate transporter like domains"/>
    <property type="match status" value="1"/>
</dbReference>
<name>A0A650CLP6_9CREN</name>
<dbReference type="PROSITE" id="PS50850">
    <property type="entry name" value="MFS"/>
    <property type="match status" value="1"/>
</dbReference>
<dbReference type="Pfam" id="PF00083">
    <property type="entry name" value="Sugar_tr"/>
    <property type="match status" value="1"/>
</dbReference>
<keyword evidence="4 5" id="KW-0472">Membrane</keyword>
<keyword evidence="8" id="KW-1185">Reference proteome</keyword>
<dbReference type="KEGG" id="sazo:D1868_00810"/>
<dbReference type="EMBL" id="CP045483">
    <property type="protein sequence ID" value="QGR18678.1"/>
    <property type="molecule type" value="Genomic_DNA"/>
</dbReference>
<feature type="transmembrane region" description="Helical" evidence="5">
    <location>
        <begin position="130"/>
        <end position="151"/>
    </location>
</feature>
<feature type="transmembrane region" description="Helical" evidence="5">
    <location>
        <begin position="163"/>
        <end position="185"/>
    </location>
</feature>
<protein>
    <submittedName>
        <fullName evidence="7">MFS transporter</fullName>
    </submittedName>
</protein>
<dbReference type="InterPro" id="IPR005829">
    <property type="entry name" value="Sugar_transporter_CS"/>
</dbReference>
<dbReference type="Proteomes" id="UP000423396">
    <property type="component" value="Chromosome"/>
</dbReference>
<dbReference type="PROSITE" id="PS00217">
    <property type="entry name" value="SUGAR_TRANSPORT_2"/>
    <property type="match status" value="1"/>
</dbReference>
<dbReference type="GO" id="GO:0022857">
    <property type="term" value="F:transmembrane transporter activity"/>
    <property type="evidence" value="ECO:0007669"/>
    <property type="project" value="InterPro"/>
</dbReference>
<dbReference type="GeneID" id="42797574"/>
<dbReference type="RefSeq" id="WP_156004880.1">
    <property type="nucleotide sequence ID" value="NZ_CP045483.1"/>
</dbReference>
<feature type="transmembrane region" description="Helical" evidence="5">
    <location>
        <begin position="412"/>
        <end position="434"/>
    </location>
</feature>
<feature type="transmembrane region" description="Helical" evidence="5">
    <location>
        <begin position="191"/>
        <end position="211"/>
    </location>
</feature>
<feature type="transmembrane region" description="Helical" evidence="5">
    <location>
        <begin position="347"/>
        <end position="369"/>
    </location>
</feature>
<dbReference type="GO" id="GO:0016020">
    <property type="term" value="C:membrane"/>
    <property type="evidence" value="ECO:0007669"/>
    <property type="project" value="UniProtKB-SubCell"/>
</dbReference>
<evidence type="ECO:0000256" key="2">
    <source>
        <dbReference type="ARBA" id="ARBA00022692"/>
    </source>
</evidence>
<keyword evidence="3 5" id="KW-1133">Transmembrane helix</keyword>
<sequence>MTDPRGSPSKKSPDVYSKVAELTARIDRLPTMVLPISVILALAFGYFIALYDVIDIGVAFSGTSLPYTGLTTSEATTVVSMGLFGYIPGAIILGYLADKVGRKPMLIFTALLTAVGSLGNALSVNYPMFLVFRFITGMGIGGDLILVPTYLVEMVPAVKRGQYFNLVYIAGWAGLGLGPFLASLIDVLNPAIGWRVIFLIGATLAFIVLVIRTHADETVRMLALKGKIDQAEAIVRKMEEEAKVKAGVAELPPYNPLQYKVEEKNPFAVFRNKKYAIRIISVMLSIFFFYFGEYPYLTEFLLWVNSVYGNDKALINEYTVLFGTAGIGTFLGAIALRFIVEKIRRAILTTIAYAVGMLLGVLLSVYFVLQNNTTLAFAAMFLTNFIGVGWSNQMNYLNGTENVPTYARATSFAFSDGLAHLGAAISTAIIFGFIPTLGSLGTWVLFQVPMVLMGIVLIFVLPNTIGQSLEKVNEAEAGI</sequence>
<proteinExistence type="predicted"/>
<feature type="transmembrane region" description="Helical" evidence="5">
    <location>
        <begin position="375"/>
        <end position="391"/>
    </location>
</feature>
<feature type="transmembrane region" description="Helical" evidence="5">
    <location>
        <begin position="104"/>
        <end position="124"/>
    </location>
</feature>
<organism evidence="7 8">
    <name type="scientific">Stygiolobus azoricus</name>
    <dbReference type="NCBI Taxonomy" id="41675"/>
    <lineage>
        <taxon>Archaea</taxon>
        <taxon>Thermoproteota</taxon>
        <taxon>Thermoprotei</taxon>
        <taxon>Sulfolobales</taxon>
        <taxon>Sulfolobaceae</taxon>
        <taxon>Stygiolobus</taxon>
    </lineage>
</organism>
<dbReference type="OrthoDB" id="117970at2157"/>
<evidence type="ECO:0000256" key="1">
    <source>
        <dbReference type="ARBA" id="ARBA00004141"/>
    </source>
</evidence>
<evidence type="ECO:0000259" key="6">
    <source>
        <dbReference type="PROSITE" id="PS50850"/>
    </source>
</evidence>
<evidence type="ECO:0000313" key="7">
    <source>
        <dbReference type="EMBL" id="QGR18678.1"/>
    </source>
</evidence>
<evidence type="ECO:0000256" key="5">
    <source>
        <dbReference type="SAM" id="Phobius"/>
    </source>
</evidence>
<gene>
    <name evidence="7" type="ORF">D1868_00810</name>
</gene>
<reference evidence="7 8" key="1">
    <citation type="submission" date="2019-10" db="EMBL/GenBank/DDBJ databases">
        <title>Genome Sequences from Six Type Strain Members of the Archaeal Family Sulfolobaceae: Acidianus ambivalens, Acidianus infernus, Metallosphaera prunae, Stygiolobus azoricus, Sulfolobus metallicus, and Sulfurisphaera ohwakuensis.</title>
        <authorList>
            <person name="Counts J.A."/>
            <person name="Kelly R.M."/>
        </authorList>
    </citation>
    <scope>NUCLEOTIDE SEQUENCE [LARGE SCALE GENOMIC DNA]</scope>
    <source>
        <strain evidence="7 8">FC6</strain>
    </source>
</reference>
<keyword evidence="2 5" id="KW-0812">Transmembrane</keyword>
<feature type="domain" description="Major facilitator superfamily (MFS) profile" evidence="6">
    <location>
        <begin position="38"/>
        <end position="465"/>
    </location>
</feature>
<feature type="transmembrane region" description="Helical" evidence="5">
    <location>
        <begin position="318"/>
        <end position="340"/>
    </location>
</feature>
<dbReference type="AlphaFoldDB" id="A0A650CLP6"/>
<dbReference type="CDD" id="cd17316">
    <property type="entry name" value="MFS_SV2_like"/>
    <property type="match status" value="1"/>
</dbReference>
<accession>A0A650CLP6</accession>
<dbReference type="InterPro" id="IPR005828">
    <property type="entry name" value="MFS_sugar_transport-like"/>
</dbReference>
<feature type="transmembrane region" description="Helical" evidence="5">
    <location>
        <begin position="275"/>
        <end position="292"/>
    </location>
</feature>
<dbReference type="PROSITE" id="PS00216">
    <property type="entry name" value="SUGAR_TRANSPORT_1"/>
    <property type="match status" value="1"/>
</dbReference>
<dbReference type="InterPro" id="IPR036259">
    <property type="entry name" value="MFS_trans_sf"/>
</dbReference>
<dbReference type="PANTHER" id="PTHR24064">
    <property type="entry name" value="SOLUTE CARRIER FAMILY 22 MEMBER"/>
    <property type="match status" value="1"/>
</dbReference>
<evidence type="ECO:0000313" key="8">
    <source>
        <dbReference type="Proteomes" id="UP000423396"/>
    </source>
</evidence>
<feature type="transmembrane region" description="Helical" evidence="5">
    <location>
        <begin position="74"/>
        <end position="97"/>
    </location>
</feature>
<dbReference type="InterPro" id="IPR020846">
    <property type="entry name" value="MFS_dom"/>
</dbReference>
<dbReference type="SUPFAM" id="SSF103473">
    <property type="entry name" value="MFS general substrate transporter"/>
    <property type="match status" value="1"/>
</dbReference>
<feature type="transmembrane region" description="Helical" evidence="5">
    <location>
        <begin position="32"/>
        <end position="54"/>
    </location>
</feature>
<evidence type="ECO:0000256" key="3">
    <source>
        <dbReference type="ARBA" id="ARBA00022989"/>
    </source>
</evidence>